<comment type="caution">
    <text evidence="2">The sequence shown here is derived from an EMBL/GenBank/DDBJ whole genome shotgun (WGS) entry which is preliminary data.</text>
</comment>
<evidence type="ECO:0000313" key="2">
    <source>
        <dbReference type="EMBL" id="MBJ6724938.1"/>
    </source>
</evidence>
<dbReference type="SUPFAM" id="SSF46785">
    <property type="entry name" value="Winged helix' DNA-binding domain"/>
    <property type="match status" value="1"/>
</dbReference>
<proteinExistence type="predicted"/>
<keyword evidence="3" id="KW-1185">Reference proteome</keyword>
<reference evidence="2" key="1">
    <citation type="submission" date="2020-12" db="EMBL/GenBank/DDBJ databases">
        <title>Geomonas sp. Red875, isolated from river sediment.</title>
        <authorList>
            <person name="Xu Z."/>
            <person name="Zhang Z."/>
            <person name="Masuda Y."/>
            <person name="Itoh H."/>
            <person name="Senoo K."/>
        </authorList>
    </citation>
    <scope>NUCLEOTIDE SEQUENCE</scope>
    <source>
        <strain evidence="2">Red875</strain>
    </source>
</reference>
<dbReference type="PANTHER" id="PTHR43252:SF7">
    <property type="entry name" value="TRANSCRIPTIONAL REGULATOR YQJI"/>
    <property type="match status" value="1"/>
</dbReference>
<dbReference type="InterPro" id="IPR005149">
    <property type="entry name" value="Tscrpt_reg_PadR_N"/>
</dbReference>
<feature type="domain" description="Transcription regulator PadR N-terminal" evidence="1">
    <location>
        <begin position="21"/>
        <end position="94"/>
    </location>
</feature>
<evidence type="ECO:0000259" key="1">
    <source>
        <dbReference type="Pfam" id="PF03551"/>
    </source>
</evidence>
<dbReference type="RefSeq" id="WP_199383835.1">
    <property type="nucleotide sequence ID" value="NZ_JAEMHM010000007.1"/>
</dbReference>
<organism evidence="2 3">
    <name type="scientific">Geomesophilobacter sediminis</name>
    <dbReference type="NCBI Taxonomy" id="2798584"/>
    <lineage>
        <taxon>Bacteria</taxon>
        <taxon>Pseudomonadati</taxon>
        <taxon>Thermodesulfobacteriota</taxon>
        <taxon>Desulfuromonadia</taxon>
        <taxon>Geobacterales</taxon>
        <taxon>Geobacteraceae</taxon>
        <taxon>Geomesophilobacter</taxon>
    </lineage>
</organism>
<dbReference type="Proteomes" id="UP000636888">
    <property type="component" value="Unassembled WGS sequence"/>
</dbReference>
<protein>
    <submittedName>
        <fullName evidence="2">Helix-turn-helix transcriptional regulator</fullName>
    </submittedName>
</protein>
<dbReference type="EMBL" id="JAEMHM010000007">
    <property type="protein sequence ID" value="MBJ6724938.1"/>
    <property type="molecule type" value="Genomic_DNA"/>
</dbReference>
<evidence type="ECO:0000313" key="3">
    <source>
        <dbReference type="Proteomes" id="UP000636888"/>
    </source>
</evidence>
<sequence>MAKSDKKRGASFLNGVPNLLILKLLSRREMYGYELVRSIQQASGEALVFAEGCIYPLLHVLEEEGCISSREQAINGRTRLYYLLTGKGEQRLAEMEREWDRVRQGVVQALNWEPVS</sequence>
<dbReference type="PANTHER" id="PTHR43252">
    <property type="entry name" value="TRANSCRIPTIONAL REGULATOR YQJI"/>
    <property type="match status" value="1"/>
</dbReference>
<dbReference type="InterPro" id="IPR036388">
    <property type="entry name" value="WH-like_DNA-bd_sf"/>
</dbReference>
<dbReference type="InterPro" id="IPR036390">
    <property type="entry name" value="WH_DNA-bd_sf"/>
</dbReference>
<dbReference type="Gene3D" id="1.10.10.10">
    <property type="entry name" value="Winged helix-like DNA-binding domain superfamily/Winged helix DNA-binding domain"/>
    <property type="match status" value="1"/>
</dbReference>
<name>A0A8J7INQ6_9BACT</name>
<accession>A0A8J7INQ6</accession>
<dbReference type="Pfam" id="PF03551">
    <property type="entry name" value="PadR"/>
    <property type="match status" value="1"/>
</dbReference>
<gene>
    <name evidence="2" type="ORF">JFN93_09485</name>
</gene>
<dbReference type="AlphaFoldDB" id="A0A8J7INQ6"/>